<accession>S0FHB2</accession>
<comment type="cofactor">
    <cofactor evidence="1">
        <name>pantetheine 4'-phosphate</name>
        <dbReference type="ChEBI" id="CHEBI:47942"/>
    </cofactor>
</comment>
<dbReference type="GO" id="GO:0031177">
    <property type="term" value="F:phosphopantetheine binding"/>
    <property type="evidence" value="ECO:0007669"/>
    <property type="project" value="TreeGrafter"/>
</dbReference>
<dbReference type="InterPro" id="IPR020845">
    <property type="entry name" value="AMP-binding_CS"/>
</dbReference>
<dbReference type="AlphaFoldDB" id="S0FHB2"/>
<dbReference type="NCBIfam" id="TIGR01733">
    <property type="entry name" value="AA-adenyl-dom"/>
    <property type="match status" value="1"/>
</dbReference>
<dbReference type="InterPro" id="IPR010071">
    <property type="entry name" value="AA_adenyl_dom"/>
</dbReference>
<dbReference type="SUPFAM" id="SSF52777">
    <property type="entry name" value="CoA-dependent acyltransferases"/>
    <property type="match status" value="2"/>
</dbReference>
<reference evidence="5 6" key="1">
    <citation type="journal article" date="2013" name="Genome Announc.">
        <title>Draft Genome Sequence of the Cellulolytic, Mesophilic, Anaerobic Bacterium Clostridium termitidis Strain CT1112 (DSM 5398).</title>
        <authorList>
            <person name="Lal S."/>
            <person name="Ramachandran U."/>
            <person name="Zhang X."/>
            <person name="Munir R."/>
            <person name="Sparling R."/>
            <person name="Levin D.B."/>
        </authorList>
    </citation>
    <scope>NUCLEOTIDE SEQUENCE [LARGE SCALE GENOMIC DNA]</scope>
    <source>
        <strain evidence="5 6">CT1112</strain>
    </source>
</reference>
<name>S0FHB2_RUMCE</name>
<dbReference type="Pfam" id="PF00550">
    <property type="entry name" value="PP-binding"/>
    <property type="match status" value="1"/>
</dbReference>
<dbReference type="Gene3D" id="1.10.1200.10">
    <property type="entry name" value="ACP-like"/>
    <property type="match status" value="1"/>
</dbReference>
<dbReference type="InterPro" id="IPR023213">
    <property type="entry name" value="CAT-like_dom_sf"/>
</dbReference>
<dbReference type="Gene3D" id="2.30.38.10">
    <property type="entry name" value="Luciferase, Domain 3"/>
    <property type="match status" value="1"/>
</dbReference>
<dbReference type="PANTHER" id="PTHR45527:SF1">
    <property type="entry name" value="FATTY ACID SYNTHASE"/>
    <property type="match status" value="1"/>
</dbReference>
<keyword evidence="3" id="KW-0597">Phosphoprotein</keyword>
<dbReference type="PROSITE" id="PS50075">
    <property type="entry name" value="CARRIER"/>
    <property type="match status" value="1"/>
</dbReference>
<evidence type="ECO:0000313" key="5">
    <source>
        <dbReference type="EMBL" id="EMS69236.1"/>
    </source>
</evidence>
<dbReference type="SUPFAM" id="SSF56801">
    <property type="entry name" value="Acetyl-CoA synthetase-like"/>
    <property type="match status" value="1"/>
</dbReference>
<keyword evidence="6" id="KW-1185">Reference proteome</keyword>
<dbReference type="PANTHER" id="PTHR45527">
    <property type="entry name" value="NONRIBOSOMAL PEPTIDE SYNTHETASE"/>
    <property type="match status" value="1"/>
</dbReference>
<dbReference type="PATRIC" id="fig|1195236.3.peg.5294"/>
<dbReference type="GO" id="GO:0008610">
    <property type="term" value="P:lipid biosynthetic process"/>
    <property type="evidence" value="ECO:0007669"/>
    <property type="project" value="UniProtKB-ARBA"/>
</dbReference>
<dbReference type="eggNOG" id="COG1020">
    <property type="taxonomic scope" value="Bacteria"/>
</dbReference>
<evidence type="ECO:0000256" key="1">
    <source>
        <dbReference type="ARBA" id="ARBA00001957"/>
    </source>
</evidence>
<dbReference type="FunFam" id="3.30.300.30:FF:000010">
    <property type="entry name" value="Enterobactin synthetase component F"/>
    <property type="match status" value="1"/>
</dbReference>
<dbReference type="InterPro" id="IPR036736">
    <property type="entry name" value="ACP-like_sf"/>
</dbReference>
<dbReference type="Gene3D" id="3.30.300.30">
    <property type="match status" value="1"/>
</dbReference>
<dbReference type="Pfam" id="PF00501">
    <property type="entry name" value="AMP-binding"/>
    <property type="match status" value="1"/>
</dbReference>
<evidence type="ECO:0000313" key="6">
    <source>
        <dbReference type="Proteomes" id="UP000014155"/>
    </source>
</evidence>
<dbReference type="GO" id="GO:0043041">
    <property type="term" value="P:amino acid activation for nonribosomal peptide biosynthetic process"/>
    <property type="evidence" value="ECO:0007669"/>
    <property type="project" value="TreeGrafter"/>
</dbReference>
<evidence type="ECO:0000256" key="3">
    <source>
        <dbReference type="ARBA" id="ARBA00022553"/>
    </source>
</evidence>
<protein>
    <submittedName>
        <fullName evidence="5">Amino acid adenylation domain-containing protein</fullName>
    </submittedName>
</protein>
<evidence type="ECO:0000256" key="2">
    <source>
        <dbReference type="ARBA" id="ARBA00022450"/>
    </source>
</evidence>
<dbReference type="InterPro" id="IPR009081">
    <property type="entry name" value="PP-bd_ACP"/>
</dbReference>
<sequence>MSDQRKLDMQNVEDILALTSMQEGILFHYLSNPTSKQYSEQLCLNLYGEVDIELIKKSWNFVAETNEVLRAVFRWEGLRTPVQIILKNFEVPLTFYDFSQTPANEQNVLIKNIAENDIDKGFDLLTEPFRVILCMLEENIYEMIISYHHILFDGWSNGIIINEFIQVYSKFSKFISYPKLIKPKFKEYLRWYNNRNKESQSIYWNRYLKEFEEKTQLPVDEKCVKPDEICNYNYILSTEMVEKINNFINKNEITLASLIYTVWGILLQKYNNVEDVIFGTTISGRTQEVTGIDKMVGLFINTIPLRLKTNKQDTVIETLKSVNEVLIERQEYQHTPLVEIKFYSGINKNESLFDSIVVIENYPIERILDSKDKGIDIRFKSIFGFTNFYVTLRVMVFDGIKLEFVYNSSLFKSDTIERLVNHYLKILMEVIKKPDICIYCLSMLLESEEKMILNDFNDTQVDFGGLKTIKEMFEEQVKLVPDCTAVVYQGERITYRMLDSLSKQLAQKLHNVGIIPGDTVGILLDNSINMIVGILGVIVAGMTYLPIDILSPKERVTFILKDSGAKALITNRYTDNSIFDNAIIISMDGLNPKLPPPYLDLIPEPENIVYIIYTSGTTGKPKGIAIKDESLVNYTKWFSKSNKLTEKDKTILLSSFCFDLGYTSIYPALLSGGELHIVPRELYLDSNYISNYIKENNITYVKLTPSLFSTLISEMGFETREYFNNTRLIVLGGEKIDVSDVEKLNRIYPHVMVMNHYGPTETTIGCIAKLIDFSNFEVFKRQPVIGKPISNTQIFIVDNGLNLVPIGVPGEICISGINLAKGYISDESLTNEKFMRNPFICDDRLYRTGDIGRFLASGDIEFLGRSDHQVKIRGFRVELKEIEAKLKEYKCIKDAHVIVRENKVKSKIVCAYIVSDLQISKADLKKYLSELLPDYMIPSAFIFIDKIPLTPNGKVDIKSLPDPNNNIQNSEKYSVPVGEIEKRIESIWSEILGIDNIDVNGNFFDLGGNSILLINMHNKIEQYYPGRISVTDIFLNRPYLNYQN</sequence>
<dbReference type="PROSITE" id="PS00455">
    <property type="entry name" value="AMP_BINDING"/>
    <property type="match status" value="1"/>
</dbReference>
<dbReference type="CDD" id="cd05930">
    <property type="entry name" value="A_NRPS"/>
    <property type="match status" value="1"/>
</dbReference>
<dbReference type="RefSeq" id="WP_004630723.1">
    <property type="nucleotide sequence ID" value="NZ_AORV01000070.1"/>
</dbReference>
<dbReference type="GO" id="GO:0005737">
    <property type="term" value="C:cytoplasm"/>
    <property type="evidence" value="ECO:0007669"/>
    <property type="project" value="TreeGrafter"/>
</dbReference>
<dbReference type="Gene3D" id="3.30.559.30">
    <property type="entry name" value="Nonribosomal peptide synthetase, condensation domain"/>
    <property type="match status" value="1"/>
</dbReference>
<comment type="caution">
    <text evidence="5">The sequence shown here is derived from an EMBL/GenBank/DDBJ whole genome shotgun (WGS) entry which is preliminary data.</text>
</comment>
<dbReference type="Gene3D" id="3.30.559.10">
    <property type="entry name" value="Chloramphenicol acetyltransferase-like domain"/>
    <property type="match status" value="1"/>
</dbReference>
<dbReference type="Pfam" id="PF13193">
    <property type="entry name" value="AMP-binding_C"/>
    <property type="match status" value="1"/>
</dbReference>
<dbReference type="EMBL" id="AORV01000070">
    <property type="protein sequence ID" value="EMS69236.1"/>
    <property type="molecule type" value="Genomic_DNA"/>
</dbReference>
<dbReference type="InterPro" id="IPR001242">
    <property type="entry name" value="Condensation_dom"/>
</dbReference>
<feature type="domain" description="Carrier" evidence="4">
    <location>
        <begin position="975"/>
        <end position="1044"/>
    </location>
</feature>
<dbReference type="GO" id="GO:0044550">
    <property type="term" value="P:secondary metabolite biosynthetic process"/>
    <property type="evidence" value="ECO:0007669"/>
    <property type="project" value="TreeGrafter"/>
</dbReference>
<dbReference type="InterPro" id="IPR025110">
    <property type="entry name" value="AMP-bd_C"/>
</dbReference>
<gene>
    <name evidence="5" type="ORF">CTER_5160</name>
</gene>
<dbReference type="InterPro" id="IPR000873">
    <property type="entry name" value="AMP-dep_synth/lig_dom"/>
</dbReference>
<keyword evidence="2" id="KW-0596">Phosphopantetheine</keyword>
<dbReference type="SUPFAM" id="SSF47336">
    <property type="entry name" value="ACP-like"/>
    <property type="match status" value="1"/>
</dbReference>
<dbReference type="GO" id="GO:0003824">
    <property type="term" value="F:catalytic activity"/>
    <property type="evidence" value="ECO:0007669"/>
    <property type="project" value="InterPro"/>
</dbReference>
<evidence type="ECO:0000259" key="4">
    <source>
        <dbReference type="PROSITE" id="PS50075"/>
    </source>
</evidence>
<dbReference type="Pfam" id="PF00668">
    <property type="entry name" value="Condensation"/>
    <property type="match status" value="1"/>
</dbReference>
<dbReference type="InterPro" id="IPR045851">
    <property type="entry name" value="AMP-bd_C_sf"/>
</dbReference>
<dbReference type="Proteomes" id="UP000014155">
    <property type="component" value="Unassembled WGS sequence"/>
</dbReference>
<proteinExistence type="predicted"/>
<dbReference type="Gene3D" id="3.40.50.980">
    <property type="match status" value="2"/>
</dbReference>
<dbReference type="STRING" id="1195236.CTER_5160"/>
<organism evidence="5 6">
    <name type="scientific">Ruminiclostridium cellobioparum subsp. termitidis CT1112</name>
    <dbReference type="NCBI Taxonomy" id="1195236"/>
    <lineage>
        <taxon>Bacteria</taxon>
        <taxon>Bacillati</taxon>
        <taxon>Bacillota</taxon>
        <taxon>Clostridia</taxon>
        <taxon>Eubacteriales</taxon>
        <taxon>Oscillospiraceae</taxon>
        <taxon>Ruminiclostridium</taxon>
    </lineage>
</organism>